<evidence type="ECO:0000256" key="2">
    <source>
        <dbReference type="ARBA" id="ARBA00022884"/>
    </source>
</evidence>
<dbReference type="GO" id="GO:0005829">
    <property type="term" value="C:cytosol"/>
    <property type="evidence" value="ECO:0007669"/>
    <property type="project" value="TreeGrafter"/>
</dbReference>
<dbReference type="Proteomes" id="UP001177769">
    <property type="component" value="Chromosome"/>
</dbReference>
<evidence type="ECO:0000313" key="7">
    <source>
        <dbReference type="Proteomes" id="UP001177769"/>
    </source>
</evidence>
<evidence type="ECO:0000256" key="3">
    <source>
        <dbReference type="ARBA" id="ARBA00023186"/>
    </source>
</evidence>
<feature type="region of interest" description="Disordered" evidence="4">
    <location>
        <begin position="161"/>
        <end position="215"/>
    </location>
</feature>
<dbReference type="GO" id="GO:0010608">
    <property type="term" value="P:post-transcriptional regulation of gene expression"/>
    <property type="evidence" value="ECO:0007669"/>
    <property type="project" value="InterPro"/>
</dbReference>
<gene>
    <name evidence="6" type="ORF">PFX98_10415</name>
</gene>
<organism evidence="6 7">
    <name type="scientific">Paucibacter sediminis</name>
    <dbReference type="NCBI Taxonomy" id="3019553"/>
    <lineage>
        <taxon>Bacteria</taxon>
        <taxon>Pseudomonadati</taxon>
        <taxon>Pseudomonadota</taxon>
        <taxon>Betaproteobacteria</taxon>
        <taxon>Burkholderiales</taxon>
        <taxon>Sphaerotilaceae</taxon>
        <taxon>Roseateles</taxon>
    </lineage>
</organism>
<dbReference type="Pfam" id="PF04352">
    <property type="entry name" value="ProQ"/>
    <property type="match status" value="1"/>
</dbReference>
<keyword evidence="1" id="KW-0963">Cytoplasm</keyword>
<feature type="domain" description="ProQ/FinO" evidence="5">
    <location>
        <begin position="10"/>
        <end position="121"/>
    </location>
</feature>
<dbReference type="SUPFAM" id="SSF48657">
    <property type="entry name" value="FinO-like"/>
    <property type="match status" value="1"/>
</dbReference>
<proteinExistence type="predicted"/>
<dbReference type="EMBL" id="CP116346">
    <property type="protein sequence ID" value="WIT14010.1"/>
    <property type="molecule type" value="Genomic_DNA"/>
</dbReference>
<keyword evidence="3" id="KW-0143">Chaperone</keyword>
<reference evidence="6" key="1">
    <citation type="submission" date="2023-01" db="EMBL/GenBank/DDBJ databases">
        <title>Whole genome sequence of Paucibacter sp. S2-9 isolated from pond sediment.</title>
        <authorList>
            <person name="Jung J.Y."/>
        </authorList>
    </citation>
    <scope>NUCLEOTIDE SEQUENCE</scope>
    <source>
        <strain evidence="6">S2-9</strain>
    </source>
</reference>
<dbReference type="RefSeq" id="WP_285235128.1">
    <property type="nucleotide sequence ID" value="NZ_CP116346.1"/>
</dbReference>
<dbReference type="InterPro" id="IPR036442">
    <property type="entry name" value="ProQ/FinO_sf"/>
</dbReference>
<dbReference type="PANTHER" id="PTHR38106">
    <property type="entry name" value="RNA CHAPERONE PROQ"/>
    <property type="match status" value="1"/>
</dbReference>
<feature type="compositionally biased region" description="Basic and acidic residues" evidence="4">
    <location>
        <begin position="190"/>
        <end position="215"/>
    </location>
</feature>
<keyword evidence="2" id="KW-0694">RNA-binding</keyword>
<dbReference type="KEGG" id="pais:PFX98_10415"/>
<evidence type="ECO:0000259" key="5">
    <source>
        <dbReference type="SMART" id="SM00945"/>
    </source>
</evidence>
<name>A0AA95NEX0_9BURK</name>
<protein>
    <submittedName>
        <fullName evidence="6">ProQ/FinO family protein</fullName>
    </submittedName>
</protein>
<evidence type="ECO:0000256" key="1">
    <source>
        <dbReference type="ARBA" id="ARBA00022490"/>
    </source>
</evidence>
<dbReference type="InterPro" id="IPR023529">
    <property type="entry name" value="ProQ"/>
</dbReference>
<dbReference type="SMART" id="SM00945">
    <property type="entry name" value="ProQ"/>
    <property type="match status" value="1"/>
</dbReference>
<evidence type="ECO:0000313" key="6">
    <source>
        <dbReference type="EMBL" id="WIT14010.1"/>
    </source>
</evidence>
<dbReference type="GO" id="GO:0034057">
    <property type="term" value="F:RNA strand-exchange activity"/>
    <property type="evidence" value="ECO:0007669"/>
    <property type="project" value="InterPro"/>
</dbReference>
<dbReference type="Gene3D" id="1.10.1710.10">
    <property type="entry name" value="ProQ/FinO domain"/>
    <property type="match status" value="1"/>
</dbReference>
<dbReference type="InterPro" id="IPR016103">
    <property type="entry name" value="ProQ/FinO"/>
</dbReference>
<dbReference type="GO" id="GO:0033592">
    <property type="term" value="F:RNA strand annealing activity"/>
    <property type="evidence" value="ECO:0007669"/>
    <property type="project" value="InterPro"/>
</dbReference>
<dbReference type="AlphaFoldDB" id="A0AA95NEX0"/>
<evidence type="ECO:0000256" key="4">
    <source>
        <dbReference type="SAM" id="MobiDB-lite"/>
    </source>
</evidence>
<dbReference type="PANTHER" id="PTHR38106:SF1">
    <property type="entry name" value="RNA CHAPERONE PROQ"/>
    <property type="match status" value="1"/>
</dbReference>
<accession>A0AA95NEX0</accession>
<keyword evidence="7" id="KW-1185">Reference proteome</keyword>
<sequence length="215" mass="23781">MSSPNPQPAAPVDQSPAACAAQLKQLFPALFSGGAKPLKLRIQADIQERAPGVFTKQMLSAFLRRYTGGTGYLIALSKAQHRFDLDGQPAGELSQEHRDAAVQELARRRNLTETRRAEEEQQQRQRAQLLHDFSRTTLTPANFCALKGIALEALEPLLEQAREEEQARRAAPPPARRPDPRGQRPGGPSGRDDRHGRPAPRRADQRPPKAKPEAQ</sequence>